<protein>
    <submittedName>
        <fullName evidence="2">Uncharacterized protein</fullName>
    </submittedName>
</protein>
<comment type="caution">
    <text evidence="2">The sequence shown here is derived from an EMBL/GenBank/DDBJ whole genome shotgun (WGS) entry which is preliminary data.</text>
</comment>
<dbReference type="Proteomes" id="UP000557566">
    <property type="component" value="Unassembled WGS sequence"/>
</dbReference>
<dbReference type="OrthoDB" id="3938544at2759"/>
<dbReference type="EMBL" id="JAAVMX010000002">
    <property type="protein sequence ID" value="KAF4511816.1"/>
    <property type="molecule type" value="Genomic_DNA"/>
</dbReference>
<accession>A0A8H4PWQ9</accession>
<organism evidence="2 3">
    <name type="scientific">Ophiocordyceps sinensis</name>
    <dbReference type="NCBI Taxonomy" id="72228"/>
    <lineage>
        <taxon>Eukaryota</taxon>
        <taxon>Fungi</taxon>
        <taxon>Dikarya</taxon>
        <taxon>Ascomycota</taxon>
        <taxon>Pezizomycotina</taxon>
        <taxon>Sordariomycetes</taxon>
        <taxon>Hypocreomycetidae</taxon>
        <taxon>Hypocreales</taxon>
        <taxon>Ophiocordycipitaceae</taxon>
        <taxon>Ophiocordyceps</taxon>
    </lineage>
</organism>
<keyword evidence="3" id="KW-1185">Reference proteome</keyword>
<sequence>MDDEDGDILNIQLSDTEVDENKADRTGQTEADFQAVKRDYRAKVENGHIHKHIKLPLGPAATKQHVQQVLHAVEELYFFRHFRDALNLIKSLQSDGSHQALDSHACKLILCYERKCIHKLNASS</sequence>
<evidence type="ECO:0000256" key="1">
    <source>
        <dbReference type="SAM" id="MobiDB-lite"/>
    </source>
</evidence>
<feature type="region of interest" description="Disordered" evidence="1">
    <location>
        <begin position="1"/>
        <end position="27"/>
    </location>
</feature>
<dbReference type="AlphaFoldDB" id="A0A8H4PWQ9"/>
<proteinExistence type="predicted"/>
<evidence type="ECO:0000313" key="2">
    <source>
        <dbReference type="EMBL" id="KAF4511816.1"/>
    </source>
</evidence>
<gene>
    <name evidence="2" type="ORF">G6O67_001024</name>
</gene>
<reference evidence="2 3" key="1">
    <citation type="journal article" date="2020" name="Genome Biol. Evol.">
        <title>A new high-quality draft genome assembly of the Chinese cordyceps Ophiocordyceps sinensis.</title>
        <authorList>
            <person name="Shu R."/>
            <person name="Zhang J."/>
            <person name="Meng Q."/>
            <person name="Zhang H."/>
            <person name="Zhou G."/>
            <person name="Li M."/>
            <person name="Wu P."/>
            <person name="Zhao Y."/>
            <person name="Chen C."/>
            <person name="Qin Q."/>
        </authorList>
    </citation>
    <scope>NUCLEOTIDE SEQUENCE [LARGE SCALE GENOMIC DNA]</scope>
    <source>
        <strain evidence="2 3">IOZ07</strain>
    </source>
</reference>
<evidence type="ECO:0000313" key="3">
    <source>
        <dbReference type="Proteomes" id="UP000557566"/>
    </source>
</evidence>
<name>A0A8H4PWQ9_9HYPO</name>